<dbReference type="GO" id="GO:0097347">
    <property type="term" value="C:TAM protein secretion complex"/>
    <property type="evidence" value="ECO:0007669"/>
    <property type="project" value="TreeGrafter"/>
</dbReference>
<dbReference type="PANTHER" id="PTHR36985">
    <property type="entry name" value="TRANSLOCATION AND ASSEMBLY MODULE SUBUNIT TAMB"/>
    <property type="match status" value="1"/>
</dbReference>
<accession>A0A545TNI8</accession>
<evidence type="ECO:0000259" key="6">
    <source>
        <dbReference type="Pfam" id="PF04357"/>
    </source>
</evidence>
<feature type="transmembrane region" description="Helical" evidence="5">
    <location>
        <begin position="7"/>
        <end position="29"/>
    </location>
</feature>
<dbReference type="OrthoDB" id="5555605at2"/>
<name>A0A545TNI8_9GAMM</name>
<sequence length="1089" mass="117179">MKPASALLTGLKVVLVIAFFIHLSIYAALRSSVVGRYLADQVTERVPEFEATAMSGNLIQGLRFDAEYRTRSIAITLSRAKLRIGPACLWSLQLCIDELSADTLDIVTYPDPNPVDTRGELPAVSTPLPLVFSRVRMGSITLRQAGATVAGLESLVLRGSWRGDRLRIANAELRHPVCRGRIQADIQLRDAYPLRTRVECDTDLPLGTVTGDLSGDLQWLTAKLHSAGTWALDAKVSLSPLDLERPLQASARLRQPLAFGDGRFDLQSVALDVNGTPQSLAANVKVDFGTAFWDGNNHLQLQAALKQPNPSAPLAITLRNLDGVVSQRQISGSADLTWGDQRLAISDLQLRQGVNHLSATGSVGTDTAGKLQAVINFPDLAQLWPGLKGTLAGPLALSGNLDQPDIDAQLDLRGVGYRDLAIDAGRLRFHLEQLGRKSSEITAQLQQVAMENQTLGDLQFAARGTLAQHQLSARWRHPDDYKANLACGGALADTVWRGQCSELQLGFTRQTWALRDPAQMHFDLAGPSAELAPLCLGLLSAGHNGAVICSDSPITLAGDVVSGVSLAGERLPWQMFTPWLPETIKLQGEWQFSLRGTLAGGAPEVSAAIASSAAAVHWQADTGEPLTIPVTRIAADLSLNRQQAELSWSGDAADYGRLSGGLTLDPEKIEATIAIAAARLAPLEPLLADAGVEALSGLVDADIRVSGRRDQPSLQGKLTVSDAKTQLANLPQPIEQLGMDIEFEGRTARLQGQFQAGTAPGTLNGQLTWLNPGWRGELSVDAERLLLRPDDDMEVILSPAITLALAPEQIQIAGKVAVPRARVRLKQLPAQAVSPSPDTVVVGLEKSRPEGPQVVSDITLQLGDDVVFRGFGLDTRLTGELTLKQSRTQGVRARGVVRLREGRYRAYGQALAIRQGDLIFVGDVDNPQLRVEAVREMDSDSTVVGLRATGPARNPIINLFSQPDMPEQAKLHYLLTGQAPGTSVEQDPNLIAAQTALSLGINTSDNVVNKTARALGIDNFRMSAEGGRDGPQMRLSGYLSSNLLVRYGIGVFDAVNSLTLRYKVGRNLYLEAVSGESNSLDVLWTFERE</sequence>
<evidence type="ECO:0000256" key="2">
    <source>
        <dbReference type="ARBA" id="ARBA00022692"/>
    </source>
</evidence>
<keyword evidence="2 5" id="KW-0812">Transmembrane</keyword>
<dbReference type="GO" id="GO:0005886">
    <property type="term" value="C:plasma membrane"/>
    <property type="evidence" value="ECO:0007669"/>
    <property type="project" value="InterPro"/>
</dbReference>
<dbReference type="Proteomes" id="UP000319732">
    <property type="component" value="Unassembled WGS sequence"/>
</dbReference>
<proteinExistence type="predicted"/>
<feature type="domain" description="Translocation and assembly module TamB C-terminal" evidence="6">
    <location>
        <begin position="759"/>
        <end position="1087"/>
    </location>
</feature>
<gene>
    <name evidence="7" type="ORF">FKG94_12265</name>
</gene>
<evidence type="ECO:0000256" key="5">
    <source>
        <dbReference type="SAM" id="Phobius"/>
    </source>
</evidence>
<dbReference type="Pfam" id="PF04357">
    <property type="entry name" value="TamB"/>
    <property type="match status" value="1"/>
</dbReference>
<comment type="subcellular location">
    <subcellularLocation>
        <location evidence="1">Membrane</location>
        <topology evidence="1">Single-pass membrane protein</topology>
    </subcellularLocation>
</comment>
<dbReference type="AlphaFoldDB" id="A0A545TNI8"/>
<evidence type="ECO:0000256" key="3">
    <source>
        <dbReference type="ARBA" id="ARBA00022989"/>
    </source>
</evidence>
<dbReference type="EMBL" id="VHSG01000012">
    <property type="protein sequence ID" value="TQV78789.1"/>
    <property type="molecule type" value="Genomic_DNA"/>
</dbReference>
<evidence type="ECO:0000256" key="4">
    <source>
        <dbReference type="ARBA" id="ARBA00023136"/>
    </source>
</evidence>
<evidence type="ECO:0000256" key="1">
    <source>
        <dbReference type="ARBA" id="ARBA00004167"/>
    </source>
</evidence>
<reference evidence="7 8" key="1">
    <citation type="submission" date="2019-06" db="EMBL/GenBank/DDBJ databases">
        <title>Whole genome sequence for Cellvibrionaceae sp. R142.</title>
        <authorList>
            <person name="Wang G."/>
        </authorList>
    </citation>
    <scope>NUCLEOTIDE SEQUENCE [LARGE SCALE GENOMIC DNA]</scope>
    <source>
        <strain evidence="7 8">R142</strain>
    </source>
</reference>
<dbReference type="RefSeq" id="WP_142904624.1">
    <property type="nucleotide sequence ID" value="NZ_ML660093.1"/>
</dbReference>
<comment type="caution">
    <text evidence="7">The sequence shown here is derived from an EMBL/GenBank/DDBJ whole genome shotgun (WGS) entry which is preliminary data.</text>
</comment>
<evidence type="ECO:0000313" key="8">
    <source>
        <dbReference type="Proteomes" id="UP000319732"/>
    </source>
</evidence>
<keyword evidence="3 5" id="KW-1133">Transmembrane helix</keyword>
<dbReference type="InterPro" id="IPR007452">
    <property type="entry name" value="TamB_C"/>
</dbReference>
<keyword evidence="8" id="KW-1185">Reference proteome</keyword>
<keyword evidence="4 5" id="KW-0472">Membrane</keyword>
<protein>
    <recommendedName>
        <fullName evidence="6">Translocation and assembly module TamB C-terminal domain-containing protein</fullName>
    </recommendedName>
</protein>
<organism evidence="7 8">
    <name type="scientific">Exilibacterium tricleocarpae</name>
    <dbReference type="NCBI Taxonomy" id="2591008"/>
    <lineage>
        <taxon>Bacteria</taxon>
        <taxon>Pseudomonadati</taxon>
        <taxon>Pseudomonadota</taxon>
        <taxon>Gammaproteobacteria</taxon>
        <taxon>Cellvibrionales</taxon>
        <taxon>Cellvibrionaceae</taxon>
        <taxon>Exilibacterium</taxon>
    </lineage>
</organism>
<dbReference type="PANTHER" id="PTHR36985:SF1">
    <property type="entry name" value="TRANSLOCATION AND ASSEMBLY MODULE SUBUNIT TAMB"/>
    <property type="match status" value="1"/>
</dbReference>
<evidence type="ECO:0000313" key="7">
    <source>
        <dbReference type="EMBL" id="TQV78789.1"/>
    </source>
</evidence>
<dbReference type="GO" id="GO:0009306">
    <property type="term" value="P:protein secretion"/>
    <property type="evidence" value="ECO:0007669"/>
    <property type="project" value="InterPro"/>
</dbReference>